<gene>
    <name evidence="1" type="ORF">ZHAS_00021564</name>
</gene>
<dbReference type="VEuPathDB" id="VectorBase:ASIC021564"/>
<dbReference type="EnsemblMetazoa" id="ASIC021564-RA">
    <property type="protein sequence ID" value="ASIC021564-PA"/>
    <property type="gene ID" value="ASIC021564"/>
</dbReference>
<accession>A0A084WSR7</accession>
<keyword evidence="1" id="KW-0067">ATP-binding</keyword>
<dbReference type="GO" id="GO:0005524">
    <property type="term" value="F:ATP binding"/>
    <property type="evidence" value="ECO:0007669"/>
    <property type="project" value="UniProtKB-KW"/>
</dbReference>
<reference evidence="2" key="2">
    <citation type="submission" date="2020-05" db="UniProtKB">
        <authorList>
            <consortium name="EnsemblMetazoa"/>
        </authorList>
    </citation>
    <scope>IDENTIFICATION</scope>
</reference>
<sequence>MWSLLNLHQAQAIDNEPFSSLSTDLPKRAKDLGKLKQELLELDRTLDRGTVLRQRLQLGQCQVSIFP</sequence>
<dbReference type="Proteomes" id="UP000030765">
    <property type="component" value="Unassembled WGS sequence"/>
</dbReference>
<name>A0A084WSR7_ANOSI</name>
<proteinExistence type="predicted"/>
<dbReference type="EMBL" id="ATLV01026697">
    <property type="status" value="NOT_ANNOTATED_CDS"/>
    <property type="molecule type" value="Genomic_DNA"/>
</dbReference>
<evidence type="ECO:0000313" key="2">
    <source>
        <dbReference type="EnsemblMetazoa" id="ASIC021564-PA"/>
    </source>
</evidence>
<organism evidence="1">
    <name type="scientific">Anopheles sinensis</name>
    <name type="common">Mosquito</name>
    <dbReference type="NCBI Taxonomy" id="74873"/>
    <lineage>
        <taxon>Eukaryota</taxon>
        <taxon>Metazoa</taxon>
        <taxon>Ecdysozoa</taxon>
        <taxon>Arthropoda</taxon>
        <taxon>Hexapoda</taxon>
        <taxon>Insecta</taxon>
        <taxon>Pterygota</taxon>
        <taxon>Neoptera</taxon>
        <taxon>Endopterygota</taxon>
        <taxon>Diptera</taxon>
        <taxon>Nematocera</taxon>
        <taxon>Culicoidea</taxon>
        <taxon>Culicidae</taxon>
        <taxon>Anophelinae</taxon>
        <taxon>Anopheles</taxon>
    </lineage>
</organism>
<keyword evidence="3" id="KW-1185">Reference proteome</keyword>
<evidence type="ECO:0000313" key="1">
    <source>
        <dbReference type="EMBL" id="KFB53261.1"/>
    </source>
</evidence>
<dbReference type="EMBL" id="KE525417">
    <property type="protein sequence ID" value="KFB53261.1"/>
    <property type="molecule type" value="Genomic_DNA"/>
</dbReference>
<evidence type="ECO:0000313" key="3">
    <source>
        <dbReference type="Proteomes" id="UP000030765"/>
    </source>
</evidence>
<protein>
    <submittedName>
        <fullName evidence="1 2">Amino acid ABC transporter ATP-binding protein</fullName>
    </submittedName>
</protein>
<dbReference type="AlphaFoldDB" id="A0A084WSR7"/>
<reference evidence="1 3" key="1">
    <citation type="journal article" date="2014" name="BMC Genomics">
        <title>Genome sequence of Anopheles sinensis provides insight into genetics basis of mosquito competence for malaria parasites.</title>
        <authorList>
            <person name="Zhou D."/>
            <person name="Zhang D."/>
            <person name="Ding G."/>
            <person name="Shi L."/>
            <person name="Hou Q."/>
            <person name="Ye Y."/>
            <person name="Xu Y."/>
            <person name="Zhou H."/>
            <person name="Xiong C."/>
            <person name="Li S."/>
            <person name="Yu J."/>
            <person name="Hong S."/>
            <person name="Yu X."/>
            <person name="Zou P."/>
            <person name="Chen C."/>
            <person name="Chang X."/>
            <person name="Wang W."/>
            <person name="Lv Y."/>
            <person name="Sun Y."/>
            <person name="Ma L."/>
            <person name="Shen B."/>
            <person name="Zhu C."/>
        </authorList>
    </citation>
    <scope>NUCLEOTIDE SEQUENCE [LARGE SCALE GENOMIC DNA]</scope>
</reference>
<keyword evidence="1" id="KW-0547">Nucleotide-binding</keyword>